<feature type="region of interest" description="Disordered" evidence="1">
    <location>
        <begin position="168"/>
        <end position="198"/>
    </location>
</feature>
<dbReference type="InterPro" id="IPR035897">
    <property type="entry name" value="Toll_tir_struct_dom_sf"/>
</dbReference>
<reference evidence="2 3" key="1">
    <citation type="journal article" date="2019" name="Mol. Ecol. Resour.">
        <title>Chromosome-level genome assembly of Triplophysa tibetana, a fish adapted to the harsh high-altitude environment of the Tibetan Plateau.</title>
        <authorList>
            <person name="Yang X."/>
            <person name="Liu H."/>
            <person name="Ma Z."/>
            <person name="Zou Y."/>
            <person name="Zou M."/>
            <person name="Mao Y."/>
            <person name="Li X."/>
            <person name="Wang H."/>
            <person name="Chen T."/>
            <person name="Wang W."/>
            <person name="Yang R."/>
        </authorList>
    </citation>
    <scope>NUCLEOTIDE SEQUENCE [LARGE SCALE GENOMIC DNA]</scope>
    <source>
        <strain evidence="2">TTIB1903HZAU</strain>
        <tissue evidence="2">Muscle</tissue>
    </source>
</reference>
<dbReference type="AlphaFoldDB" id="A0A5A9MZS7"/>
<keyword evidence="3" id="KW-1185">Reference proteome</keyword>
<dbReference type="SUPFAM" id="SSF52200">
    <property type="entry name" value="Toll/Interleukin receptor TIR domain"/>
    <property type="match status" value="1"/>
</dbReference>
<evidence type="ECO:0000256" key="1">
    <source>
        <dbReference type="SAM" id="MobiDB-lite"/>
    </source>
</evidence>
<gene>
    <name evidence="2" type="ORF">E1301_Tti017013</name>
</gene>
<evidence type="ECO:0000313" key="2">
    <source>
        <dbReference type="EMBL" id="KAA0702395.1"/>
    </source>
</evidence>
<accession>A0A5A9MZS7</accession>
<comment type="caution">
    <text evidence="2">The sequence shown here is derived from an EMBL/GenBank/DDBJ whole genome shotgun (WGS) entry which is preliminary data.</text>
</comment>
<evidence type="ECO:0000313" key="3">
    <source>
        <dbReference type="Proteomes" id="UP000324632"/>
    </source>
</evidence>
<dbReference type="PRINTS" id="PR01537">
    <property type="entry name" value="INTRLKN1R1F"/>
</dbReference>
<dbReference type="Proteomes" id="UP000324632">
    <property type="component" value="Chromosome 25"/>
</dbReference>
<proteinExistence type="predicted"/>
<organism evidence="2 3">
    <name type="scientific">Triplophysa tibetana</name>
    <dbReference type="NCBI Taxonomy" id="1572043"/>
    <lineage>
        <taxon>Eukaryota</taxon>
        <taxon>Metazoa</taxon>
        <taxon>Chordata</taxon>
        <taxon>Craniata</taxon>
        <taxon>Vertebrata</taxon>
        <taxon>Euteleostomi</taxon>
        <taxon>Actinopterygii</taxon>
        <taxon>Neopterygii</taxon>
        <taxon>Teleostei</taxon>
        <taxon>Ostariophysi</taxon>
        <taxon>Cypriniformes</taxon>
        <taxon>Nemacheilidae</taxon>
        <taxon>Triplophysa</taxon>
    </lineage>
</organism>
<dbReference type="EMBL" id="SOYY01000025">
    <property type="protein sequence ID" value="KAA0702395.1"/>
    <property type="molecule type" value="Genomic_DNA"/>
</dbReference>
<name>A0A5A9MZS7_9TELE</name>
<sequence>MQGRIINSNGPRASSFKAMAAVDSGLAAIVAGDSGLVAMTIGLATISVEPTDLMESVLRCMQASRRLLVVLSSDCLCEKSVSLLECRLCLYLHHTSRTPIVTVRRRALRSACCEIAELRSVSTCVRWHGARSEPPSSRFWKLLRLALPLRPLALGKRLIDSTSSHSDLASVATRHPQQQVSLRHSRRTKGLEDSRGQGGRVALRHLGLREVRRGRGCEQNGRGCAICVSFQESRRIWGGLIGPQWNTYLHQPVTMANGTIPHTHKTGTETGNDPCSDLCPCQTINNNHSNELQTTHC</sequence>
<protein>
    <submittedName>
        <fullName evidence="2">Uncharacterized protein</fullName>
    </submittedName>
</protein>
<dbReference type="Gene3D" id="3.40.50.10140">
    <property type="entry name" value="Toll/interleukin-1 receptor homology (TIR) domain"/>
    <property type="match status" value="1"/>
</dbReference>